<evidence type="ECO:0000256" key="6">
    <source>
        <dbReference type="ARBA" id="ARBA00022989"/>
    </source>
</evidence>
<reference evidence="10" key="1">
    <citation type="submission" date="2016-10" db="EMBL/GenBank/DDBJ databases">
        <authorList>
            <person name="Varghese N."/>
            <person name="Submissions S."/>
        </authorList>
    </citation>
    <scope>NUCLEOTIDE SEQUENCE [LARGE SCALE GENOMIC DNA]</scope>
    <source>
        <strain evidence="10">CGMCC 1.7655</strain>
    </source>
</reference>
<evidence type="ECO:0000256" key="3">
    <source>
        <dbReference type="ARBA" id="ARBA00022448"/>
    </source>
</evidence>
<feature type="transmembrane region" description="Helical" evidence="8">
    <location>
        <begin position="33"/>
        <end position="58"/>
    </location>
</feature>
<dbReference type="EMBL" id="FNGE01000002">
    <property type="protein sequence ID" value="SDK69259.1"/>
    <property type="molecule type" value="Genomic_DNA"/>
</dbReference>
<protein>
    <recommendedName>
        <fullName evidence="8">Probable membrane transporter protein</fullName>
    </recommendedName>
</protein>
<evidence type="ECO:0000256" key="1">
    <source>
        <dbReference type="ARBA" id="ARBA00004651"/>
    </source>
</evidence>
<evidence type="ECO:0000256" key="8">
    <source>
        <dbReference type="RuleBase" id="RU363041"/>
    </source>
</evidence>
<evidence type="ECO:0000256" key="4">
    <source>
        <dbReference type="ARBA" id="ARBA00022475"/>
    </source>
</evidence>
<gene>
    <name evidence="9" type="ORF">SAMN04487971_102284</name>
</gene>
<dbReference type="STRING" id="525640.SAMN04487971_102284"/>
<comment type="subcellular location">
    <subcellularLocation>
        <location evidence="1 8">Cell membrane</location>
        <topology evidence="1 8">Multi-pass membrane protein</topology>
    </subcellularLocation>
</comment>
<accession>A0A1G9DZH4</accession>
<proteinExistence type="inferred from homology"/>
<dbReference type="Proteomes" id="UP000199555">
    <property type="component" value="Unassembled WGS sequence"/>
</dbReference>
<keyword evidence="10" id="KW-1185">Reference proteome</keyword>
<keyword evidence="3" id="KW-0813">Transport</keyword>
<feature type="transmembrane region" description="Helical" evidence="8">
    <location>
        <begin position="6"/>
        <end position="26"/>
    </location>
</feature>
<dbReference type="InterPro" id="IPR002781">
    <property type="entry name" value="TM_pro_TauE-like"/>
</dbReference>
<organism evidence="9 10">
    <name type="scientific">Paracoccus chinensis</name>
    <dbReference type="NCBI Taxonomy" id="525640"/>
    <lineage>
        <taxon>Bacteria</taxon>
        <taxon>Pseudomonadati</taxon>
        <taxon>Pseudomonadota</taxon>
        <taxon>Alphaproteobacteria</taxon>
        <taxon>Rhodobacterales</taxon>
        <taxon>Paracoccaceae</taxon>
        <taxon>Paracoccus</taxon>
    </lineage>
</organism>
<feature type="transmembrane region" description="Helical" evidence="8">
    <location>
        <begin position="141"/>
        <end position="162"/>
    </location>
</feature>
<feature type="transmembrane region" description="Helical" evidence="8">
    <location>
        <begin position="78"/>
        <end position="96"/>
    </location>
</feature>
<dbReference type="Pfam" id="PF01925">
    <property type="entry name" value="TauE"/>
    <property type="match status" value="1"/>
</dbReference>
<dbReference type="GO" id="GO:0005886">
    <property type="term" value="C:plasma membrane"/>
    <property type="evidence" value="ECO:0007669"/>
    <property type="project" value="UniProtKB-SubCell"/>
</dbReference>
<keyword evidence="6 8" id="KW-1133">Transmembrane helix</keyword>
<evidence type="ECO:0000313" key="9">
    <source>
        <dbReference type="EMBL" id="SDK69259.1"/>
    </source>
</evidence>
<keyword evidence="4 8" id="KW-1003">Cell membrane</keyword>
<evidence type="ECO:0000256" key="2">
    <source>
        <dbReference type="ARBA" id="ARBA00009142"/>
    </source>
</evidence>
<dbReference type="PANTHER" id="PTHR30269:SF32">
    <property type="entry name" value="MEMBRANE TRANSPORTER PROTEIN-RELATED"/>
    <property type="match status" value="1"/>
</dbReference>
<feature type="transmembrane region" description="Helical" evidence="8">
    <location>
        <begin position="233"/>
        <end position="250"/>
    </location>
</feature>
<evidence type="ECO:0000313" key="10">
    <source>
        <dbReference type="Proteomes" id="UP000199555"/>
    </source>
</evidence>
<dbReference type="OrthoDB" id="9800873at2"/>
<sequence>MFGLDPQTLLLVSAITFGAGTIKGAIGFAMPIILMSALGSFLPTQVALGLMILPVLLTNVQQATRQGMGAAWGTARDYRWHIAMVAVFMFVSAPFARVIPQPLMYLALGVPILGFALWQLSGRPMTLPIHHRRRAEVTSGIIGGLYGGVSGIWGPPLIVYLLSIGAPKLEQIRVQGVVFLLGGAALTVAHLASGVLNAQTLPLSLLMVIPAFAGMQLGFWLQDRMDLAQFRRWTLVLLALTSLNLIRRGIEVMS</sequence>
<feature type="transmembrane region" description="Helical" evidence="8">
    <location>
        <begin position="201"/>
        <end position="221"/>
    </location>
</feature>
<feature type="transmembrane region" description="Helical" evidence="8">
    <location>
        <begin position="174"/>
        <end position="195"/>
    </location>
</feature>
<keyword evidence="5 8" id="KW-0812">Transmembrane</keyword>
<feature type="transmembrane region" description="Helical" evidence="8">
    <location>
        <begin position="103"/>
        <end position="121"/>
    </location>
</feature>
<dbReference type="RefSeq" id="WP_090752735.1">
    <property type="nucleotide sequence ID" value="NZ_FNGE01000002.1"/>
</dbReference>
<name>A0A1G9DZH4_9RHOB</name>
<comment type="similarity">
    <text evidence="2 8">Belongs to the 4-toluene sulfonate uptake permease (TSUP) (TC 2.A.102) family.</text>
</comment>
<evidence type="ECO:0000256" key="5">
    <source>
        <dbReference type="ARBA" id="ARBA00022692"/>
    </source>
</evidence>
<dbReference type="PANTHER" id="PTHR30269">
    <property type="entry name" value="TRANSMEMBRANE PROTEIN YFCA"/>
    <property type="match status" value="1"/>
</dbReference>
<keyword evidence="7 8" id="KW-0472">Membrane</keyword>
<dbReference type="InterPro" id="IPR052017">
    <property type="entry name" value="TSUP"/>
</dbReference>
<evidence type="ECO:0000256" key="7">
    <source>
        <dbReference type="ARBA" id="ARBA00023136"/>
    </source>
</evidence>
<dbReference type="AlphaFoldDB" id="A0A1G9DZH4"/>